<name>A0A9W4WWB7_9GLOM</name>
<evidence type="ECO:0000313" key="1">
    <source>
        <dbReference type="EMBL" id="CAI2177000.1"/>
    </source>
</evidence>
<keyword evidence="2" id="KW-1185">Reference proteome</keyword>
<proteinExistence type="predicted"/>
<gene>
    <name evidence="1" type="ORF">FWILDA_LOCUS7866</name>
</gene>
<protein>
    <submittedName>
        <fullName evidence="1">18607_t:CDS:1</fullName>
    </submittedName>
</protein>
<sequence length="98" mass="11138">MCSLILYSGMVSVYLEDNDSISDTSWLNDTNDTLIAAADWLKLYNTFLKIYSRLLNLPSSNTANSFFSDLAQLLPVSGLPIYKCSEQKLFYPLFLRHS</sequence>
<organism evidence="1 2">
    <name type="scientific">Funneliformis geosporum</name>
    <dbReference type="NCBI Taxonomy" id="1117311"/>
    <lineage>
        <taxon>Eukaryota</taxon>
        <taxon>Fungi</taxon>
        <taxon>Fungi incertae sedis</taxon>
        <taxon>Mucoromycota</taxon>
        <taxon>Glomeromycotina</taxon>
        <taxon>Glomeromycetes</taxon>
        <taxon>Glomerales</taxon>
        <taxon>Glomeraceae</taxon>
        <taxon>Funneliformis</taxon>
    </lineage>
</organism>
<dbReference type="OrthoDB" id="2440770at2759"/>
<dbReference type="EMBL" id="CAMKVN010001592">
    <property type="protein sequence ID" value="CAI2177000.1"/>
    <property type="molecule type" value="Genomic_DNA"/>
</dbReference>
<comment type="caution">
    <text evidence="1">The sequence shown here is derived from an EMBL/GenBank/DDBJ whole genome shotgun (WGS) entry which is preliminary data.</text>
</comment>
<reference evidence="1" key="1">
    <citation type="submission" date="2022-08" db="EMBL/GenBank/DDBJ databases">
        <authorList>
            <person name="Kallberg Y."/>
            <person name="Tangrot J."/>
            <person name="Rosling A."/>
        </authorList>
    </citation>
    <scope>NUCLEOTIDE SEQUENCE</scope>
    <source>
        <strain evidence="1">Wild A</strain>
    </source>
</reference>
<evidence type="ECO:0000313" key="2">
    <source>
        <dbReference type="Proteomes" id="UP001153678"/>
    </source>
</evidence>
<dbReference type="AlphaFoldDB" id="A0A9W4WWB7"/>
<dbReference type="Proteomes" id="UP001153678">
    <property type="component" value="Unassembled WGS sequence"/>
</dbReference>
<accession>A0A9W4WWB7</accession>